<evidence type="ECO:0000256" key="1">
    <source>
        <dbReference type="SAM" id="MobiDB-lite"/>
    </source>
</evidence>
<feature type="compositionally biased region" description="Low complexity" evidence="1">
    <location>
        <begin position="374"/>
        <end position="385"/>
    </location>
</feature>
<feature type="compositionally biased region" description="Polar residues" evidence="1">
    <location>
        <begin position="125"/>
        <end position="138"/>
    </location>
</feature>
<dbReference type="HOGENOM" id="CLU_602020_0_0_1"/>
<organism evidence="2 3">
    <name type="scientific">Tetrahymena thermophila (strain SB210)</name>
    <dbReference type="NCBI Taxonomy" id="312017"/>
    <lineage>
        <taxon>Eukaryota</taxon>
        <taxon>Sar</taxon>
        <taxon>Alveolata</taxon>
        <taxon>Ciliophora</taxon>
        <taxon>Intramacronucleata</taxon>
        <taxon>Oligohymenophorea</taxon>
        <taxon>Hymenostomatida</taxon>
        <taxon>Tetrahymenina</taxon>
        <taxon>Tetrahymenidae</taxon>
        <taxon>Tetrahymena</taxon>
    </lineage>
</organism>
<name>I7MF18_TETTS</name>
<keyword evidence="3" id="KW-1185">Reference proteome</keyword>
<accession>I7MF18</accession>
<proteinExistence type="predicted"/>
<feature type="region of interest" description="Disordered" evidence="1">
    <location>
        <begin position="113"/>
        <end position="138"/>
    </location>
</feature>
<sequence length="455" mass="52161">MGSCCVREKEQNPSTQNMPHNIQVVRMQRRELLINHQQSKSINKLQQTNTGSNSNNNEHTDFETNNSTNFSPDAASKAKTQANNTQLFQPQTNEKHEQDFVEDQEEFVFNSDLHQQGQREEQDKQSGQNVPGLNLQTLSSKNIINSDCNLENEEGEQNLQNEREFTEIREEEHEDSFSKQLTEQLRANLIQKNQYMGSSHKASVDSDFPIQSNDISSISGFSQRQTYPIKSTNFSRIQFAEKQQSPYQSQQSSYTNLNGAQLNKSEKLIQGKSRNVSPSQSNQDLITQKQEVFNFQKSDDLQKLQQEAWAIKEEQLKTELKRQETYKMEEELKKMEKRKMMKQFTQSIIGGTPYYRNSANNTPMNFQTTQGLGSVSSSTRSPTSSDHQVKPMRTYSTHFTQHSQSLRSSYVNGAMPGSINIPTSIFENFKVKHSKEGSDDNDNDDNISDNSQKIE</sequence>
<evidence type="ECO:0000313" key="3">
    <source>
        <dbReference type="Proteomes" id="UP000009168"/>
    </source>
</evidence>
<dbReference type="GeneID" id="7823841"/>
<feature type="region of interest" description="Disordered" evidence="1">
    <location>
        <begin position="432"/>
        <end position="455"/>
    </location>
</feature>
<gene>
    <name evidence="2" type="ORF">TTHERM_00285510</name>
</gene>
<feature type="region of interest" description="Disordered" evidence="1">
    <location>
        <begin position="370"/>
        <end position="395"/>
    </location>
</feature>
<dbReference type="EMBL" id="GG662651">
    <property type="protein sequence ID" value="EAR98320.1"/>
    <property type="molecule type" value="Genomic_DNA"/>
</dbReference>
<protein>
    <submittedName>
        <fullName evidence="2">Uncharacterized protein</fullName>
    </submittedName>
</protein>
<dbReference type="KEGG" id="tet:TTHERM_00285510"/>
<dbReference type="Proteomes" id="UP000009168">
    <property type="component" value="Unassembled WGS sequence"/>
</dbReference>
<dbReference type="AlphaFoldDB" id="I7MF18"/>
<evidence type="ECO:0000313" key="2">
    <source>
        <dbReference type="EMBL" id="EAR98320.1"/>
    </source>
</evidence>
<dbReference type="InParanoid" id="I7MF18"/>
<feature type="compositionally biased region" description="Low complexity" evidence="1">
    <location>
        <begin position="46"/>
        <end position="57"/>
    </location>
</feature>
<dbReference type="RefSeq" id="XP_001018565.1">
    <property type="nucleotide sequence ID" value="XM_001018565.3"/>
</dbReference>
<reference evidence="3" key="1">
    <citation type="journal article" date="2006" name="PLoS Biol.">
        <title>Macronuclear genome sequence of the ciliate Tetrahymena thermophila, a model eukaryote.</title>
        <authorList>
            <person name="Eisen J.A."/>
            <person name="Coyne R.S."/>
            <person name="Wu M."/>
            <person name="Wu D."/>
            <person name="Thiagarajan M."/>
            <person name="Wortman J.R."/>
            <person name="Badger J.H."/>
            <person name="Ren Q."/>
            <person name="Amedeo P."/>
            <person name="Jones K.M."/>
            <person name="Tallon L.J."/>
            <person name="Delcher A.L."/>
            <person name="Salzberg S.L."/>
            <person name="Silva J.C."/>
            <person name="Haas B.J."/>
            <person name="Majoros W.H."/>
            <person name="Farzad M."/>
            <person name="Carlton J.M."/>
            <person name="Smith R.K. Jr."/>
            <person name="Garg J."/>
            <person name="Pearlman R.E."/>
            <person name="Karrer K.M."/>
            <person name="Sun L."/>
            <person name="Manning G."/>
            <person name="Elde N.C."/>
            <person name="Turkewitz A.P."/>
            <person name="Asai D.J."/>
            <person name="Wilkes D.E."/>
            <person name="Wang Y."/>
            <person name="Cai H."/>
            <person name="Collins K."/>
            <person name="Stewart B.A."/>
            <person name="Lee S.R."/>
            <person name="Wilamowska K."/>
            <person name="Weinberg Z."/>
            <person name="Ruzzo W.L."/>
            <person name="Wloga D."/>
            <person name="Gaertig J."/>
            <person name="Frankel J."/>
            <person name="Tsao C.-C."/>
            <person name="Gorovsky M.A."/>
            <person name="Keeling P.J."/>
            <person name="Waller R.F."/>
            <person name="Patron N.J."/>
            <person name="Cherry J.M."/>
            <person name="Stover N.A."/>
            <person name="Krieger C.J."/>
            <person name="del Toro C."/>
            <person name="Ryder H.F."/>
            <person name="Williamson S.C."/>
            <person name="Barbeau R.A."/>
            <person name="Hamilton E.P."/>
            <person name="Orias E."/>
        </authorList>
    </citation>
    <scope>NUCLEOTIDE SEQUENCE [LARGE SCALE GENOMIC DNA]</scope>
    <source>
        <strain evidence="3">SB210</strain>
    </source>
</reference>
<feature type="region of interest" description="Disordered" evidence="1">
    <location>
        <begin position="38"/>
        <end position="82"/>
    </location>
</feature>